<evidence type="ECO:0000313" key="2">
    <source>
        <dbReference type="EMBL" id="EFX67039.1"/>
    </source>
</evidence>
<dbReference type="Proteomes" id="UP000000305">
    <property type="component" value="Unassembled WGS sequence"/>
</dbReference>
<name>E9HMK6_DAPPU</name>
<dbReference type="EMBL" id="GL732687">
    <property type="protein sequence ID" value="EFX67039.1"/>
    <property type="molecule type" value="Genomic_DNA"/>
</dbReference>
<evidence type="ECO:0000313" key="3">
    <source>
        <dbReference type="Proteomes" id="UP000000305"/>
    </source>
</evidence>
<dbReference type="AlphaFoldDB" id="E9HMK6"/>
<proteinExistence type="predicted"/>
<dbReference type="HOGENOM" id="CLU_120643_0_0_1"/>
<keyword evidence="3" id="KW-1185">Reference proteome</keyword>
<gene>
    <name evidence="2" type="ORF">DAPPUDRAFT_115801</name>
</gene>
<feature type="compositionally biased region" description="Acidic residues" evidence="1">
    <location>
        <begin position="56"/>
        <end position="77"/>
    </location>
</feature>
<evidence type="ECO:0000256" key="1">
    <source>
        <dbReference type="SAM" id="MobiDB-lite"/>
    </source>
</evidence>
<feature type="compositionally biased region" description="Acidic residues" evidence="1">
    <location>
        <begin position="133"/>
        <end position="144"/>
    </location>
</feature>
<dbReference type="eggNOG" id="ENOG502TB6Z">
    <property type="taxonomic scope" value="Eukaryota"/>
</dbReference>
<protein>
    <submittedName>
        <fullName evidence="2">Uncharacterized protein</fullName>
    </submittedName>
</protein>
<dbReference type="STRING" id="6669.E9HMK6"/>
<feature type="compositionally biased region" description="Basic and acidic residues" evidence="1">
    <location>
        <begin position="78"/>
        <end position="96"/>
    </location>
</feature>
<organism evidence="2 3">
    <name type="scientific">Daphnia pulex</name>
    <name type="common">Water flea</name>
    <dbReference type="NCBI Taxonomy" id="6669"/>
    <lineage>
        <taxon>Eukaryota</taxon>
        <taxon>Metazoa</taxon>
        <taxon>Ecdysozoa</taxon>
        <taxon>Arthropoda</taxon>
        <taxon>Crustacea</taxon>
        <taxon>Branchiopoda</taxon>
        <taxon>Diplostraca</taxon>
        <taxon>Cladocera</taxon>
        <taxon>Anomopoda</taxon>
        <taxon>Daphniidae</taxon>
        <taxon>Daphnia</taxon>
    </lineage>
</organism>
<dbReference type="InParanoid" id="E9HMK6"/>
<dbReference type="PhylomeDB" id="E9HMK6"/>
<feature type="region of interest" description="Disordered" evidence="1">
    <location>
        <begin position="1"/>
        <end position="185"/>
    </location>
</feature>
<sequence>MEGVTIDTPKEKLGTPGFLKNIGSNFSKFSPKLFKRTPKLPQPTDAIQVDGSQPSSEEEEDDEDEEEEDEEEEEEEDENKKNLDNRPFEEQREDWAQTKGKALARTPIQPKRLYPNLEEVEEDEQRLGADLSADSEDGDDESVDEAGPSKPVRRNRNLRVKGQPPTCVSTRIRGEPPAPLCSVAM</sequence>
<dbReference type="KEGG" id="dpx:DAPPUDRAFT_115801"/>
<accession>E9HMK6</accession>
<reference evidence="2 3" key="1">
    <citation type="journal article" date="2011" name="Science">
        <title>The ecoresponsive genome of Daphnia pulex.</title>
        <authorList>
            <person name="Colbourne J.K."/>
            <person name="Pfrender M.E."/>
            <person name="Gilbert D."/>
            <person name="Thomas W.K."/>
            <person name="Tucker A."/>
            <person name="Oakley T.H."/>
            <person name="Tokishita S."/>
            <person name="Aerts A."/>
            <person name="Arnold G.J."/>
            <person name="Basu M.K."/>
            <person name="Bauer D.J."/>
            <person name="Caceres C.E."/>
            <person name="Carmel L."/>
            <person name="Casola C."/>
            <person name="Choi J.H."/>
            <person name="Detter J.C."/>
            <person name="Dong Q."/>
            <person name="Dusheyko S."/>
            <person name="Eads B.D."/>
            <person name="Frohlich T."/>
            <person name="Geiler-Samerotte K.A."/>
            <person name="Gerlach D."/>
            <person name="Hatcher P."/>
            <person name="Jogdeo S."/>
            <person name="Krijgsveld J."/>
            <person name="Kriventseva E.V."/>
            <person name="Kultz D."/>
            <person name="Laforsch C."/>
            <person name="Lindquist E."/>
            <person name="Lopez J."/>
            <person name="Manak J.R."/>
            <person name="Muller J."/>
            <person name="Pangilinan J."/>
            <person name="Patwardhan R.P."/>
            <person name="Pitluck S."/>
            <person name="Pritham E.J."/>
            <person name="Rechtsteiner A."/>
            <person name="Rho M."/>
            <person name="Rogozin I.B."/>
            <person name="Sakarya O."/>
            <person name="Salamov A."/>
            <person name="Schaack S."/>
            <person name="Shapiro H."/>
            <person name="Shiga Y."/>
            <person name="Skalitzky C."/>
            <person name="Smith Z."/>
            <person name="Souvorov A."/>
            <person name="Sung W."/>
            <person name="Tang Z."/>
            <person name="Tsuchiya D."/>
            <person name="Tu H."/>
            <person name="Vos H."/>
            <person name="Wang M."/>
            <person name="Wolf Y.I."/>
            <person name="Yamagata H."/>
            <person name="Yamada T."/>
            <person name="Ye Y."/>
            <person name="Shaw J.R."/>
            <person name="Andrews J."/>
            <person name="Crease T.J."/>
            <person name="Tang H."/>
            <person name="Lucas S.M."/>
            <person name="Robertson H.M."/>
            <person name="Bork P."/>
            <person name="Koonin E.V."/>
            <person name="Zdobnov E.M."/>
            <person name="Grigoriev I.V."/>
            <person name="Lynch M."/>
            <person name="Boore J.L."/>
        </authorList>
    </citation>
    <scope>NUCLEOTIDE SEQUENCE [LARGE SCALE GENOMIC DNA]</scope>
</reference>